<evidence type="ECO:0000313" key="2">
    <source>
        <dbReference type="EMBL" id="KZD37800.1"/>
    </source>
</evidence>
<feature type="transmembrane region" description="Helical" evidence="1">
    <location>
        <begin position="48"/>
        <end position="72"/>
    </location>
</feature>
<sequence>MNPLFQYLYKCNKRSIAILYFVFITSSLLLLFHVKGSIQITNSARQDLTLVIFLILLCIASFYVFVLALSSFNKMIKNSMIRYTAITSQKNIYANLFFFTLVFLILLVIGLIFLYYFSLSIDGVKIMDDSFQQEFYELFKYGIFHHIFAIFLWGIVFMYLLVSGYFIIVITKQFPVKESIGRKIFFTVFFCIFVAIQTAVMDVLGRLEREIVTIKKNYFIDQNGFIETSFYLSEWSTITDQIFTCLLIILLVAITGRIIDKKLEL</sequence>
<evidence type="ECO:0000313" key="3">
    <source>
        <dbReference type="Proteomes" id="UP000076501"/>
    </source>
</evidence>
<evidence type="ECO:0000256" key="1">
    <source>
        <dbReference type="SAM" id="Phobius"/>
    </source>
</evidence>
<keyword evidence="1" id="KW-1133">Transmembrane helix</keyword>
<dbReference type="PATRIC" id="fig|1396.539.peg.5436"/>
<keyword evidence="1" id="KW-0812">Transmembrane</keyword>
<feature type="transmembrane region" description="Helical" evidence="1">
    <location>
        <begin position="143"/>
        <end position="168"/>
    </location>
</feature>
<organism evidence="2 3">
    <name type="scientific">Bacillus cereus</name>
    <dbReference type="NCBI Taxonomy" id="1396"/>
    <lineage>
        <taxon>Bacteria</taxon>
        <taxon>Bacillati</taxon>
        <taxon>Bacillota</taxon>
        <taxon>Bacilli</taxon>
        <taxon>Bacillales</taxon>
        <taxon>Bacillaceae</taxon>
        <taxon>Bacillus</taxon>
        <taxon>Bacillus cereus group</taxon>
    </lineage>
</organism>
<keyword evidence="1" id="KW-0472">Membrane</keyword>
<gene>
    <name evidence="2" type="ORF">B4082_1851</name>
</gene>
<feature type="transmembrane region" description="Helical" evidence="1">
    <location>
        <begin position="92"/>
        <end position="117"/>
    </location>
</feature>
<dbReference type="AlphaFoldDB" id="A0A161TAR2"/>
<feature type="transmembrane region" description="Helical" evidence="1">
    <location>
        <begin position="180"/>
        <end position="200"/>
    </location>
</feature>
<comment type="caution">
    <text evidence="2">The sequence shown here is derived from an EMBL/GenBank/DDBJ whole genome shotgun (WGS) entry which is preliminary data.</text>
</comment>
<proteinExistence type="predicted"/>
<feature type="transmembrane region" description="Helical" evidence="1">
    <location>
        <begin position="241"/>
        <end position="259"/>
    </location>
</feature>
<accession>A0A161TAR2</accession>
<name>A0A161TAR2_BACCE</name>
<reference evidence="2 3" key="1">
    <citation type="submission" date="2015-09" db="EMBL/GenBank/DDBJ databases">
        <title>Bacillus cereus food isolates.</title>
        <authorList>
            <person name="Boekhorst J."/>
        </authorList>
    </citation>
    <scope>NUCLEOTIDE SEQUENCE [LARGE SCALE GENOMIC DNA]</scope>
    <source>
        <strain evidence="2 3">B4082</strain>
    </source>
</reference>
<dbReference type="RefSeq" id="WP_063222261.1">
    <property type="nucleotide sequence ID" value="NZ_JAEHBS010000039.1"/>
</dbReference>
<dbReference type="EMBL" id="LJKA01000029">
    <property type="protein sequence ID" value="KZD37800.1"/>
    <property type="molecule type" value="Genomic_DNA"/>
</dbReference>
<protein>
    <submittedName>
        <fullName evidence="2">ABC transporter permease protein</fullName>
    </submittedName>
</protein>
<dbReference type="Proteomes" id="UP000076501">
    <property type="component" value="Unassembled WGS sequence"/>
</dbReference>
<feature type="transmembrane region" description="Helical" evidence="1">
    <location>
        <begin position="16"/>
        <end position="36"/>
    </location>
</feature>